<dbReference type="InterPro" id="IPR050309">
    <property type="entry name" value="Type-B_Carboxylest/Lipase"/>
</dbReference>
<feature type="chain" id="PRO_5042664139" description="Carboxylic ester hydrolase" evidence="3">
    <location>
        <begin position="18"/>
        <end position="529"/>
    </location>
</feature>
<sequence>MFSPLPVLLLLASLCRAVIVTDDPLTVKTNTGIFTGLIDAQFPNVRQFRSIPYALPPVGPRRWLPPVAISPSLKHTYSYRFPPACPQYLSKNASAWTTTIADFAVRSYGQSLQAGAMSQSSSEDCLYLAIWAPLNATSDNLPVALFLPGGDFQAGGVDVPYQKPTPWISRSQSHIVVTTNYRVNIAGFPWAAGLDTHNVGLYDARMALEWVHSNIGFFGGDNSRITLWGQSAGGVAADMVAHAWSDEPLINSLYLMSGTAQVAINPPDPAHSNFTFVAKNLGCDFPLDALAEINCMRQIPMTLIQNYIGQYRDNSTKPSLNFRPSPDEVTVFRNYTKRALNGGLAKVPTIISLTSNEQSTLYKYPISNLTEGPYQPSVDAGTVGIFVCLSSNSTSVRQRLNITTYRYEYSGNFSSVTPLWWMGAYHASDIPMVFGTYEGRGDNRDKVTDYQREVAERMQDWVLEFMKDPENGPRKKGWLAYGDAEGEEEVKDGKWMVRIAAHDVLARNVSAAEVDDACILGKKWISAPV</sequence>
<gene>
    <name evidence="5" type="ORF">QBC37DRAFT_296919</name>
</gene>
<evidence type="ECO:0000256" key="3">
    <source>
        <dbReference type="RuleBase" id="RU361235"/>
    </source>
</evidence>
<evidence type="ECO:0000313" key="6">
    <source>
        <dbReference type="Proteomes" id="UP001301769"/>
    </source>
</evidence>
<dbReference type="Gene3D" id="3.40.50.1820">
    <property type="entry name" value="alpha/beta hydrolase"/>
    <property type="match status" value="2"/>
</dbReference>
<dbReference type="InterPro" id="IPR019826">
    <property type="entry name" value="Carboxylesterase_B_AS"/>
</dbReference>
<dbReference type="EMBL" id="MU858248">
    <property type="protein sequence ID" value="KAK4208348.1"/>
    <property type="molecule type" value="Genomic_DNA"/>
</dbReference>
<dbReference type="AlphaFoldDB" id="A0AAN6XX84"/>
<dbReference type="EC" id="3.1.1.-" evidence="3"/>
<feature type="signal peptide" evidence="3">
    <location>
        <begin position="1"/>
        <end position="17"/>
    </location>
</feature>
<organism evidence="5 6">
    <name type="scientific">Rhypophila decipiens</name>
    <dbReference type="NCBI Taxonomy" id="261697"/>
    <lineage>
        <taxon>Eukaryota</taxon>
        <taxon>Fungi</taxon>
        <taxon>Dikarya</taxon>
        <taxon>Ascomycota</taxon>
        <taxon>Pezizomycotina</taxon>
        <taxon>Sordariomycetes</taxon>
        <taxon>Sordariomycetidae</taxon>
        <taxon>Sordariales</taxon>
        <taxon>Naviculisporaceae</taxon>
        <taxon>Rhypophila</taxon>
    </lineage>
</organism>
<protein>
    <recommendedName>
        <fullName evidence="3">Carboxylic ester hydrolase</fullName>
        <ecNumber evidence="3">3.1.1.-</ecNumber>
    </recommendedName>
</protein>
<evidence type="ECO:0000256" key="1">
    <source>
        <dbReference type="ARBA" id="ARBA00005964"/>
    </source>
</evidence>
<evidence type="ECO:0000313" key="5">
    <source>
        <dbReference type="EMBL" id="KAK4208348.1"/>
    </source>
</evidence>
<reference evidence="5" key="1">
    <citation type="journal article" date="2023" name="Mol. Phylogenet. Evol.">
        <title>Genome-scale phylogeny and comparative genomics of the fungal order Sordariales.</title>
        <authorList>
            <person name="Hensen N."/>
            <person name="Bonometti L."/>
            <person name="Westerberg I."/>
            <person name="Brannstrom I.O."/>
            <person name="Guillou S."/>
            <person name="Cros-Aarteil S."/>
            <person name="Calhoun S."/>
            <person name="Haridas S."/>
            <person name="Kuo A."/>
            <person name="Mondo S."/>
            <person name="Pangilinan J."/>
            <person name="Riley R."/>
            <person name="LaButti K."/>
            <person name="Andreopoulos B."/>
            <person name="Lipzen A."/>
            <person name="Chen C."/>
            <person name="Yan M."/>
            <person name="Daum C."/>
            <person name="Ng V."/>
            <person name="Clum A."/>
            <person name="Steindorff A."/>
            <person name="Ohm R.A."/>
            <person name="Martin F."/>
            <person name="Silar P."/>
            <person name="Natvig D.O."/>
            <person name="Lalanne C."/>
            <person name="Gautier V."/>
            <person name="Ament-Velasquez S.L."/>
            <person name="Kruys A."/>
            <person name="Hutchinson M.I."/>
            <person name="Powell A.J."/>
            <person name="Barry K."/>
            <person name="Miller A.N."/>
            <person name="Grigoriev I.V."/>
            <person name="Debuchy R."/>
            <person name="Gladieux P."/>
            <person name="Hiltunen Thoren M."/>
            <person name="Johannesson H."/>
        </authorList>
    </citation>
    <scope>NUCLEOTIDE SEQUENCE</scope>
    <source>
        <strain evidence="5">PSN293</strain>
    </source>
</reference>
<feature type="domain" description="Carboxylesterase type B" evidence="4">
    <location>
        <begin position="25"/>
        <end position="365"/>
    </location>
</feature>
<dbReference type="Proteomes" id="UP001301769">
    <property type="component" value="Unassembled WGS sequence"/>
</dbReference>
<proteinExistence type="inferred from homology"/>
<dbReference type="Pfam" id="PF00135">
    <property type="entry name" value="COesterase"/>
    <property type="match status" value="1"/>
</dbReference>
<dbReference type="InterPro" id="IPR002018">
    <property type="entry name" value="CarbesteraseB"/>
</dbReference>
<evidence type="ECO:0000259" key="4">
    <source>
        <dbReference type="Pfam" id="PF00135"/>
    </source>
</evidence>
<comment type="similarity">
    <text evidence="1 3">Belongs to the type-B carboxylesterase/lipase family.</text>
</comment>
<dbReference type="PROSITE" id="PS00122">
    <property type="entry name" value="CARBOXYLESTERASE_B_1"/>
    <property type="match status" value="1"/>
</dbReference>
<dbReference type="SUPFAM" id="SSF53474">
    <property type="entry name" value="alpha/beta-Hydrolases"/>
    <property type="match status" value="1"/>
</dbReference>
<dbReference type="PANTHER" id="PTHR11559">
    <property type="entry name" value="CARBOXYLESTERASE"/>
    <property type="match status" value="1"/>
</dbReference>
<dbReference type="GO" id="GO:0016787">
    <property type="term" value="F:hydrolase activity"/>
    <property type="evidence" value="ECO:0007669"/>
    <property type="project" value="UniProtKB-KW"/>
</dbReference>
<comment type="caution">
    <text evidence="5">The sequence shown here is derived from an EMBL/GenBank/DDBJ whole genome shotgun (WGS) entry which is preliminary data.</text>
</comment>
<dbReference type="InterPro" id="IPR029058">
    <property type="entry name" value="AB_hydrolase_fold"/>
</dbReference>
<keyword evidence="6" id="KW-1185">Reference proteome</keyword>
<evidence type="ECO:0000256" key="2">
    <source>
        <dbReference type="ARBA" id="ARBA00022801"/>
    </source>
</evidence>
<keyword evidence="2 3" id="KW-0378">Hydrolase</keyword>
<name>A0AAN6XX84_9PEZI</name>
<reference evidence="5" key="2">
    <citation type="submission" date="2023-05" db="EMBL/GenBank/DDBJ databases">
        <authorList>
            <consortium name="Lawrence Berkeley National Laboratory"/>
            <person name="Steindorff A."/>
            <person name="Hensen N."/>
            <person name="Bonometti L."/>
            <person name="Westerberg I."/>
            <person name="Brannstrom I.O."/>
            <person name="Guillou S."/>
            <person name="Cros-Aarteil S."/>
            <person name="Calhoun S."/>
            <person name="Haridas S."/>
            <person name="Kuo A."/>
            <person name="Mondo S."/>
            <person name="Pangilinan J."/>
            <person name="Riley R."/>
            <person name="Labutti K."/>
            <person name="Andreopoulos B."/>
            <person name="Lipzen A."/>
            <person name="Chen C."/>
            <person name="Yanf M."/>
            <person name="Daum C."/>
            <person name="Ng V."/>
            <person name="Clum A."/>
            <person name="Ohm R."/>
            <person name="Martin F."/>
            <person name="Silar P."/>
            <person name="Natvig D."/>
            <person name="Lalanne C."/>
            <person name="Gautier V."/>
            <person name="Ament-Velasquez S.L."/>
            <person name="Kruys A."/>
            <person name="Hutchinson M.I."/>
            <person name="Powell A.J."/>
            <person name="Barry K."/>
            <person name="Miller A.N."/>
            <person name="Grigoriev I.V."/>
            <person name="Debuchy R."/>
            <person name="Gladieux P."/>
            <person name="Thoren M.H."/>
            <person name="Johannesson H."/>
        </authorList>
    </citation>
    <scope>NUCLEOTIDE SEQUENCE</scope>
    <source>
        <strain evidence="5">PSN293</strain>
    </source>
</reference>
<accession>A0AAN6XX84</accession>
<keyword evidence="3" id="KW-0732">Signal</keyword>